<evidence type="ECO:0000313" key="1">
    <source>
        <dbReference type="EMBL" id="PXF41689.1"/>
    </source>
</evidence>
<dbReference type="Proteomes" id="UP000247409">
    <property type="component" value="Unassembled WGS sequence"/>
</dbReference>
<evidence type="ECO:0000313" key="2">
    <source>
        <dbReference type="Proteomes" id="UP000247409"/>
    </source>
</evidence>
<dbReference type="AlphaFoldDB" id="A0A2V3II03"/>
<dbReference type="EMBL" id="NBIV01000203">
    <property type="protein sequence ID" value="PXF41689.1"/>
    <property type="molecule type" value="Genomic_DNA"/>
</dbReference>
<keyword evidence="2" id="KW-1185">Reference proteome</keyword>
<sequence>MPAGVLMNLWDLGKKDTLRLVNAMKEMSLLEVIRVNKFQKTIRAHDKIIDLCREQVLGESKEGIVKQHKKLLESFLSMPRRIHWHSDVWYRPWWDRSVGNKYVIENLGYRDTTWRKRNWKENYGQSCVRQGS</sequence>
<organism evidence="1 2">
    <name type="scientific">Gracilariopsis chorda</name>
    <dbReference type="NCBI Taxonomy" id="448386"/>
    <lineage>
        <taxon>Eukaryota</taxon>
        <taxon>Rhodophyta</taxon>
        <taxon>Florideophyceae</taxon>
        <taxon>Rhodymeniophycidae</taxon>
        <taxon>Gracilariales</taxon>
        <taxon>Gracilariaceae</taxon>
        <taxon>Gracilariopsis</taxon>
    </lineage>
</organism>
<comment type="caution">
    <text evidence="1">The sequence shown here is derived from an EMBL/GenBank/DDBJ whole genome shotgun (WGS) entry which is preliminary data.</text>
</comment>
<protein>
    <submittedName>
        <fullName evidence="1">Uncharacterized protein</fullName>
    </submittedName>
</protein>
<gene>
    <name evidence="1" type="ORF">BWQ96_08610</name>
</gene>
<accession>A0A2V3II03</accession>
<name>A0A2V3II03_9FLOR</name>
<reference evidence="1 2" key="1">
    <citation type="journal article" date="2018" name="Mol. Biol. Evol.">
        <title>Analysis of the draft genome of the red seaweed Gracilariopsis chorda provides insights into genome size evolution in Rhodophyta.</title>
        <authorList>
            <person name="Lee J."/>
            <person name="Yang E.C."/>
            <person name="Graf L."/>
            <person name="Yang J.H."/>
            <person name="Qiu H."/>
            <person name="Zel Zion U."/>
            <person name="Chan C.X."/>
            <person name="Stephens T.G."/>
            <person name="Weber A.P.M."/>
            <person name="Boo G.H."/>
            <person name="Boo S.M."/>
            <person name="Kim K.M."/>
            <person name="Shin Y."/>
            <person name="Jung M."/>
            <person name="Lee S.J."/>
            <person name="Yim H.S."/>
            <person name="Lee J.H."/>
            <person name="Bhattacharya D."/>
            <person name="Yoon H.S."/>
        </authorList>
    </citation>
    <scope>NUCLEOTIDE SEQUENCE [LARGE SCALE GENOMIC DNA]</scope>
    <source>
        <strain evidence="1 2">SKKU-2015</strain>
        <tissue evidence="1">Whole body</tissue>
    </source>
</reference>
<proteinExistence type="predicted"/>